<evidence type="ECO:0000313" key="3">
    <source>
        <dbReference type="Proteomes" id="UP000263268"/>
    </source>
</evidence>
<gene>
    <name evidence="2" type="ORF">DHV22_09605</name>
</gene>
<proteinExistence type="predicted"/>
<evidence type="ECO:0000256" key="1">
    <source>
        <dbReference type="SAM" id="SignalP"/>
    </source>
</evidence>
<accession>A0A3D6BRL2</accession>
<organism evidence="2 3">
    <name type="scientific">Xanthomarina gelatinilytica</name>
    <dbReference type="NCBI Taxonomy" id="1137281"/>
    <lineage>
        <taxon>Bacteria</taxon>
        <taxon>Pseudomonadati</taxon>
        <taxon>Bacteroidota</taxon>
        <taxon>Flavobacteriia</taxon>
        <taxon>Flavobacteriales</taxon>
        <taxon>Flavobacteriaceae</taxon>
        <taxon>Xanthomarina</taxon>
    </lineage>
</organism>
<dbReference type="AlphaFoldDB" id="A0A3D6BRL2"/>
<dbReference type="EMBL" id="DPRK01000151">
    <property type="protein sequence ID" value="HCY81823.1"/>
    <property type="molecule type" value="Genomic_DNA"/>
</dbReference>
<sequence length="165" mass="18134">MMKKIMMIACLFSAYLVNGQAFTGSGDQKMQIGASFQEHATGLYMSYDYGLGENFSIGVVSSYALGVASVTDAGFEDRFDVKARFNANIGSVLNIDENFDLYPGINFSLKNFGGHVGARYFFSKGFGLFTEAAFPIAKYNNDDLTYAEKLNNQFTFNVGAVFNLN</sequence>
<reference evidence="2 3" key="1">
    <citation type="journal article" date="2018" name="Nat. Biotechnol.">
        <title>A standardized bacterial taxonomy based on genome phylogeny substantially revises the tree of life.</title>
        <authorList>
            <person name="Parks D.H."/>
            <person name="Chuvochina M."/>
            <person name="Waite D.W."/>
            <person name="Rinke C."/>
            <person name="Skarshewski A."/>
            <person name="Chaumeil P.A."/>
            <person name="Hugenholtz P."/>
        </authorList>
    </citation>
    <scope>NUCLEOTIDE SEQUENCE [LARGE SCALE GENOMIC DNA]</scope>
    <source>
        <strain evidence="2">UBA10227</strain>
    </source>
</reference>
<evidence type="ECO:0008006" key="4">
    <source>
        <dbReference type="Google" id="ProtNLM"/>
    </source>
</evidence>
<dbReference type="InterPro" id="IPR046588">
    <property type="entry name" value="DUF6646"/>
</dbReference>
<dbReference type="Pfam" id="PF20351">
    <property type="entry name" value="DUF6646"/>
    <property type="match status" value="1"/>
</dbReference>
<name>A0A3D6BRL2_9FLAO</name>
<feature type="chain" id="PRO_5017784287" description="Outer membrane protein beta-barrel domain-containing protein" evidence="1">
    <location>
        <begin position="24"/>
        <end position="165"/>
    </location>
</feature>
<feature type="signal peptide" evidence="1">
    <location>
        <begin position="1"/>
        <end position="23"/>
    </location>
</feature>
<comment type="caution">
    <text evidence="2">The sequence shown here is derived from an EMBL/GenBank/DDBJ whole genome shotgun (WGS) entry which is preliminary data.</text>
</comment>
<protein>
    <recommendedName>
        <fullName evidence="4">Outer membrane protein beta-barrel domain-containing protein</fullName>
    </recommendedName>
</protein>
<keyword evidence="1" id="KW-0732">Signal</keyword>
<evidence type="ECO:0000313" key="2">
    <source>
        <dbReference type="EMBL" id="HCY81823.1"/>
    </source>
</evidence>
<dbReference type="Proteomes" id="UP000263268">
    <property type="component" value="Unassembled WGS sequence"/>
</dbReference>